<evidence type="ECO:0000256" key="1">
    <source>
        <dbReference type="SAM" id="MobiDB-lite"/>
    </source>
</evidence>
<dbReference type="PANTHER" id="PTHR34512:SF30">
    <property type="entry name" value="OUTER MEMBRANE PROTEIN ASSEMBLY FACTOR BAMB"/>
    <property type="match status" value="1"/>
</dbReference>
<keyword evidence="2" id="KW-0732">Signal</keyword>
<evidence type="ECO:0000256" key="2">
    <source>
        <dbReference type="SAM" id="SignalP"/>
    </source>
</evidence>
<evidence type="ECO:0000313" key="5">
    <source>
        <dbReference type="Proteomes" id="UP000315003"/>
    </source>
</evidence>
<feature type="compositionally biased region" description="Polar residues" evidence="1">
    <location>
        <begin position="513"/>
        <end position="526"/>
    </location>
</feature>
<reference evidence="4 5" key="1">
    <citation type="submission" date="2019-02" db="EMBL/GenBank/DDBJ databases">
        <title>Deep-cultivation of Planctomycetes and their phenomic and genomic characterization uncovers novel biology.</title>
        <authorList>
            <person name="Wiegand S."/>
            <person name="Jogler M."/>
            <person name="Boedeker C."/>
            <person name="Pinto D."/>
            <person name="Vollmers J."/>
            <person name="Rivas-Marin E."/>
            <person name="Kohn T."/>
            <person name="Peeters S.H."/>
            <person name="Heuer A."/>
            <person name="Rast P."/>
            <person name="Oberbeckmann S."/>
            <person name="Bunk B."/>
            <person name="Jeske O."/>
            <person name="Meyerdierks A."/>
            <person name="Storesund J.E."/>
            <person name="Kallscheuer N."/>
            <person name="Luecker S."/>
            <person name="Lage O.M."/>
            <person name="Pohl T."/>
            <person name="Merkel B.J."/>
            <person name="Hornburger P."/>
            <person name="Mueller R.-W."/>
            <person name="Bruemmer F."/>
            <person name="Labrenz M."/>
            <person name="Spormann A.M."/>
            <person name="Op den Camp H."/>
            <person name="Overmann J."/>
            <person name="Amann R."/>
            <person name="Jetten M.S.M."/>
            <person name="Mascher T."/>
            <person name="Medema M.H."/>
            <person name="Devos D.P."/>
            <person name="Kaster A.-K."/>
            <person name="Ovreas L."/>
            <person name="Rohde M."/>
            <person name="Galperin M.Y."/>
            <person name="Jogler C."/>
        </authorList>
    </citation>
    <scope>NUCLEOTIDE SEQUENCE [LARGE SCALE GENOMIC DNA]</scope>
    <source>
        <strain evidence="4 5">SV_7m_r</strain>
    </source>
</reference>
<dbReference type="InterPro" id="IPR002372">
    <property type="entry name" value="PQQ_rpt_dom"/>
</dbReference>
<dbReference type="InterPro" id="IPR011047">
    <property type="entry name" value="Quinoprotein_ADH-like_sf"/>
</dbReference>
<dbReference type="AlphaFoldDB" id="A0A517T1L6"/>
<dbReference type="OrthoDB" id="244732at2"/>
<dbReference type="InterPro" id="IPR015943">
    <property type="entry name" value="WD40/YVTN_repeat-like_dom_sf"/>
</dbReference>
<evidence type="ECO:0000313" key="4">
    <source>
        <dbReference type="EMBL" id="QDT62253.1"/>
    </source>
</evidence>
<dbReference type="Gene3D" id="2.130.10.10">
    <property type="entry name" value="YVTN repeat-like/Quinoprotein amine dehydrogenase"/>
    <property type="match status" value="1"/>
</dbReference>
<dbReference type="Proteomes" id="UP000315003">
    <property type="component" value="Chromosome"/>
</dbReference>
<dbReference type="RefSeq" id="WP_145276897.1">
    <property type="nucleotide sequence ID" value="NZ_CP036272.1"/>
</dbReference>
<evidence type="ECO:0000259" key="3">
    <source>
        <dbReference type="Pfam" id="PF13360"/>
    </source>
</evidence>
<accession>A0A517T1L6</accession>
<keyword evidence="5" id="KW-1185">Reference proteome</keyword>
<protein>
    <submittedName>
        <fullName evidence="4">Outer membrane protein assembly factor BamB</fullName>
    </submittedName>
</protein>
<gene>
    <name evidence="4" type="primary">bamB_6</name>
    <name evidence="4" type="ORF">SV7mr_48000</name>
</gene>
<feature type="chain" id="PRO_5022026855" evidence="2">
    <location>
        <begin position="21"/>
        <end position="526"/>
    </location>
</feature>
<dbReference type="SUPFAM" id="SSF50998">
    <property type="entry name" value="Quinoprotein alcohol dehydrogenase-like"/>
    <property type="match status" value="1"/>
</dbReference>
<dbReference type="SMART" id="SM00564">
    <property type="entry name" value="PQQ"/>
    <property type="match status" value="3"/>
</dbReference>
<dbReference type="InterPro" id="IPR018391">
    <property type="entry name" value="PQQ_b-propeller_rpt"/>
</dbReference>
<feature type="region of interest" description="Disordered" evidence="1">
    <location>
        <begin position="504"/>
        <end position="526"/>
    </location>
</feature>
<dbReference type="EMBL" id="CP036272">
    <property type="protein sequence ID" value="QDT62253.1"/>
    <property type="molecule type" value="Genomic_DNA"/>
</dbReference>
<organism evidence="4 5">
    <name type="scientific">Stieleria bergensis</name>
    <dbReference type="NCBI Taxonomy" id="2528025"/>
    <lineage>
        <taxon>Bacteria</taxon>
        <taxon>Pseudomonadati</taxon>
        <taxon>Planctomycetota</taxon>
        <taxon>Planctomycetia</taxon>
        <taxon>Pirellulales</taxon>
        <taxon>Pirellulaceae</taxon>
        <taxon>Stieleria</taxon>
    </lineage>
</organism>
<dbReference type="Pfam" id="PF13360">
    <property type="entry name" value="PQQ_2"/>
    <property type="match status" value="1"/>
</dbReference>
<feature type="domain" description="Pyrrolo-quinoline quinone repeat" evidence="3">
    <location>
        <begin position="51"/>
        <end position="288"/>
    </location>
</feature>
<name>A0A517T1L6_9BACT</name>
<proteinExistence type="predicted"/>
<sequence precursor="true">MKSISACLLFLTLIPLPATANDSWWQFLGPDGTGKASMSNPPTDWSEQENVAWKTAIHGRGWSSPVIRGNQIWLTTASQEGHQLYAICLDKQTGEVLHDKLVFEVQSPQKISFENTYATPTPVVTQDRVFVHFGTYGTACLDSESGTTLWTRRDLNCDHETNAGPASSPTLVNQQLIFHVDGRDVQYIIALDPKSGKSLWKTQRSFDYDSVPIHHRKAYSMPGLAPTLDGPQQLISVAAQGVYSYNLDGTERWFVRHKGWSIFPRPIASQTMAYVVVDRDHPELWAIRHDGQGDVTESHVAWKETRGVPARATPLLIDDLIFMVNRQGVMSCLDARSGELVWKKRMPGQYSAGPLYVPGNKPSEARLYLFNEDAQCNIIQPSRKFTTLASNQLTEQVLRASPAVDGDALFIRTEGYLYRLEKGAKPAPTPQTEFAGKWEIGKTATNPKATFVMTLRADGTASKSHVPSSTGRWQVVGGEARVVWSEGWRDIIRPAGDGYQKIAFRPGTDFDSPPSNTDSAMKQPAN</sequence>
<feature type="signal peptide" evidence="2">
    <location>
        <begin position="1"/>
        <end position="20"/>
    </location>
</feature>
<dbReference type="PANTHER" id="PTHR34512">
    <property type="entry name" value="CELL SURFACE PROTEIN"/>
    <property type="match status" value="1"/>
</dbReference>